<dbReference type="SUPFAM" id="SSF53335">
    <property type="entry name" value="S-adenosyl-L-methionine-dependent methyltransferases"/>
    <property type="match status" value="1"/>
</dbReference>
<name>A0A0U4E8L5_9BACI</name>
<dbReference type="Proteomes" id="UP000050331">
    <property type="component" value="Chromosome"/>
</dbReference>
<evidence type="ECO:0000259" key="1">
    <source>
        <dbReference type="Pfam" id="PF08241"/>
    </source>
</evidence>
<dbReference type="STRING" id="1472767.AOX59_11655"/>
<reference evidence="2 3" key="1">
    <citation type="submission" date="2016-01" db="EMBL/GenBank/DDBJ databases">
        <title>Complete genome sequence of strain Lentibacillus amyloliquefaciens LAM0015T isolated from saline sediment.</title>
        <authorList>
            <person name="Wang J.-L."/>
            <person name="He M.-X."/>
        </authorList>
    </citation>
    <scope>NUCLEOTIDE SEQUENCE [LARGE SCALE GENOMIC DNA]</scope>
    <source>
        <strain evidence="2 3">LAM0015</strain>
    </source>
</reference>
<dbReference type="KEGG" id="lao:AOX59_11655"/>
<dbReference type="InterPro" id="IPR029063">
    <property type="entry name" value="SAM-dependent_MTases_sf"/>
</dbReference>
<accession>A0A0U4E8L5</accession>
<evidence type="ECO:0000313" key="3">
    <source>
        <dbReference type="Proteomes" id="UP000050331"/>
    </source>
</evidence>
<sequence>MPKEFDWHQEAELQWNKRAQFWSERSMEMWDSGSRKDIVPFIQGELNPGSSILDAGCGDGYGSYKLHQAGYQVTGLDVSNEMIKLARQKTEQADILFRQADINSLPISENSQDAIMAVNVIEWTEFPLKALKELGRVLKKDGLLFAGILGPTAGPRMNSYPRLHGEQAICNTIMPWEFQQLARENNFKYVDGFGVYKKDVKERHYENLPLDLKQALTFMWVFMLRKAGQ</sequence>
<protein>
    <submittedName>
        <fullName evidence="2">Methyltransferase</fullName>
    </submittedName>
</protein>
<dbReference type="InterPro" id="IPR013216">
    <property type="entry name" value="Methyltransf_11"/>
</dbReference>
<dbReference type="PANTHER" id="PTHR43861:SF1">
    <property type="entry name" value="TRANS-ACONITATE 2-METHYLTRANSFERASE"/>
    <property type="match status" value="1"/>
</dbReference>
<dbReference type="AlphaFoldDB" id="A0A0U4E8L5"/>
<dbReference type="Gene3D" id="3.40.50.150">
    <property type="entry name" value="Vaccinia Virus protein VP39"/>
    <property type="match status" value="1"/>
</dbReference>
<keyword evidence="2" id="KW-0489">Methyltransferase</keyword>
<dbReference type="CDD" id="cd02440">
    <property type="entry name" value="AdoMet_MTases"/>
    <property type="match status" value="1"/>
</dbReference>
<dbReference type="GO" id="GO:0032259">
    <property type="term" value="P:methylation"/>
    <property type="evidence" value="ECO:0007669"/>
    <property type="project" value="UniProtKB-KW"/>
</dbReference>
<feature type="domain" description="Methyltransferase type 11" evidence="1">
    <location>
        <begin position="53"/>
        <end position="145"/>
    </location>
</feature>
<dbReference type="RefSeq" id="WP_068445733.1">
    <property type="nucleotide sequence ID" value="NZ_CP013862.1"/>
</dbReference>
<dbReference type="PANTHER" id="PTHR43861">
    <property type="entry name" value="TRANS-ACONITATE 2-METHYLTRANSFERASE-RELATED"/>
    <property type="match status" value="1"/>
</dbReference>
<keyword evidence="3" id="KW-1185">Reference proteome</keyword>
<evidence type="ECO:0000313" key="2">
    <source>
        <dbReference type="EMBL" id="ALX49185.1"/>
    </source>
</evidence>
<keyword evidence="2" id="KW-0808">Transferase</keyword>
<proteinExistence type="predicted"/>
<dbReference type="EMBL" id="CP013862">
    <property type="protein sequence ID" value="ALX49185.1"/>
    <property type="molecule type" value="Genomic_DNA"/>
</dbReference>
<dbReference type="GO" id="GO:0008757">
    <property type="term" value="F:S-adenosylmethionine-dependent methyltransferase activity"/>
    <property type="evidence" value="ECO:0007669"/>
    <property type="project" value="InterPro"/>
</dbReference>
<gene>
    <name evidence="2" type="ORF">AOX59_11655</name>
</gene>
<organism evidence="2 3">
    <name type="scientific">Lentibacillus amyloliquefaciens</name>
    <dbReference type="NCBI Taxonomy" id="1472767"/>
    <lineage>
        <taxon>Bacteria</taxon>
        <taxon>Bacillati</taxon>
        <taxon>Bacillota</taxon>
        <taxon>Bacilli</taxon>
        <taxon>Bacillales</taxon>
        <taxon>Bacillaceae</taxon>
        <taxon>Lentibacillus</taxon>
    </lineage>
</organism>
<dbReference type="Pfam" id="PF08241">
    <property type="entry name" value="Methyltransf_11"/>
    <property type="match status" value="1"/>
</dbReference>